<dbReference type="Proteomes" id="UP000007517">
    <property type="component" value="Chromosome"/>
</dbReference>
<dbReference type="RefSeq" id="WP_014377013.1">
    <property type="nucleotide sequence ID" value="NC_016943.1"/>
</dbReference>
<keyword evidence="3" id="KW-1185">Reference proteome</keyword>
<reference evidence="3" key="2">
    <citation type="submission" date="2012-02" db="EMBL/GenBank/DDBJ databases">
        <title>Complete genome sequence of Blastococcus saxobsidens strain DD2.</title>
        <authorList>
            <person name="Genoscope."/>
        </authorList>
    </citation>
    <scope>NUCLEOTIDE SEQUENCE [LARGE SCALE GENOMIC DNA]</scope>
    <source>
        <strain evidence="3">DD2</strain>
    </source>
</reference>
<dbReference type="eggNOG" id="COG5581">
    <property type="taxonomic scope" value="Bacteria"/>
</dbReference>
<dbReference type="Pfam" id="PF07238">
    <property type="entry name" value="PilZ"/>
    <property type="match status" value="1"/>
</dbReference>
<gene>
    <name evidence="2" type="ordered locus">BLASA_3266</name>
</gene>
<dbReference type="EMBL" id="FO117623">
    <property type="protein sequence ID" value="CCG04134.1"/>
    <property type="molecule type" value="Genomic_DNA"/>
</dbReference>
<feature type="domain" description="PilZ" evidence="1">
    <location>
        <begin position="2"/>
        <end position="92"/>
    </location>
</feature>
<accession>H6RR54</accession>
<dbReference type="GO" id="GO:0035438">
    <property type="term" value="F:cyclic-di-GMP binding"/>
    <property type="evidence" value="ECO:0007669"/>
    <property type="project" value="InterPro"/>
</dbReference>
<dbReference type="InterPro" id="IPR009875">
    <property type="entry name" value="PilZ_domain"/>
</dbReference>
<reference evidence="2 3" key="1">
    <citation type="journal article" date="2012" name="J. Bacteriol.">
        <title>Genome Sequence of Blastococcus saxobsidens DD2, a Stone-Inhabiting Bacterium.</title>
        <authorList>
            <person name="Chouaia B."/>
            <person name="Crotti E."/>
            <person name="Brusetti L."/>
            <person name="Daffonchio D."/>
            <person name="Essoussi I."/>
            <person name="Nouioui I."/>
            <person name="Sbissi I."/>
            <person name="Ghodhbane-Gtari F."/>
            <person name="Gtari M."/>
            <person name="Vacherie B."/>
            <person name="Barbe V."/>
            <person name="Medigue C."/>
            <person name="Gury J."/>
            <person name="Pujic P."/>
            <person name="Normand P."/>
        </authorList>
    </citation>
    <scope>NUCLEOTIDE SEQUENCE [LARGE SCALE GENOMIC DNA]</scope>
    <source>
        <strain evidence="2 3">DD2</strain>
    </source>
</reference>
<name>H6RR54_BLASD</name>
<dbReference type="HOGENOM" id="CLU_2258279_0_0_11"/>
<dbReference type="SUPFAM" id="SSF141371">
    <property type="entry name" value="PilZ domain-like"/>
    <property type="match status" value="1"/>
</dbReference>
<dbReference type="Gene3D" id="2.40.10.220">
    <property type="entry name" value="predicted glycosyltransferase like domains"/>
    <property type="match status" value="1"/>
</dbReference>
<dbReference type="STRING" id="1146883.BLASA_3266"/>
<proteinExistence type="predicted"/>
<dbReference type="KEGG" id="bsd:BLASA_3266"/>
<evidence type="ECO:0000313" key="3">
    <source>
        <dbReference type="Proteomes" id="UP000007517"/>
    </source>
</evidence>
<dbReference type="AlphaFoldDB" id="H6RR54"/>
<organism evidence="2 3">
    <name type="scientific">Blastococcus saxobsidens (strain DD2)</name>
    <dbReference type="NCBI Taxonomy" id="1146883"/>
    <lineage>
        <taxon>Bacteria</taxon>
        <taxon>Bacillati</taxon>
        <taxon>Actinomycetota</taxon>
        <taxon>Actinomycetes</taxon>
        <taxon>Geodermatophilales</taxon>
        <taxon>Geodermatophilaceae</taxon>
        <taxon>Blastococcus</taxon>
    </lineage>
</organism>
<protein>
    <submittedName>
        <fullName evidence="2">Putative PilZ domain-containing protein</fullName>
    </submittedName>
</protein>
<evidence type="ECO:0000313" key="2">
    <source>
        <dbReference type="EMBL" id="CCG04134.1"/>
    </source>
</evidence>
<evidence type="ECO:0000259" key="1">
    <source>
        <dbReference type="Pfam" id="PF07238"/>
    </source>
</evidence>
<sequence>MSLDVTLPWAGGLVTGTTVDLSEAGLRALVDGWGLPPKPGTATQVSITVDDDTLDISGEIVRQQVQGPRWLLSMQCHEMPEKTADLLRRRVFRALREERALAD</sequence>